<dbReference type="GO" id="GO:0045454">
    <property type="term" value="P:cell redox homeostasis"/>
    <property type="evidence" value="ECO:0007669"/>
    <property type="project" value="TreeGrafter"/>
</dbReference>
<evidence type="ECO:0000313" key="7">
    <source>
        <dbReference type="EMBL" id="PUB18686.1"/>
    </source>
</evidence>
<evidence type="ECO:0000313" key="8">
    <source>
        <dbReference type="Proteomes" id="UP000244523"/>
    </source>
</evidence>
<dbReference type="InterPro" id="IPR036249">
    <property type="entry name" value="Thioredoxin-like_sf"/>
</dbReference>
<dbReference type="GO" id="GO:0034599">
    <property type="term" value="P:cellular response to oxidative stress"/>
    <property type="evidence" value="ECO:0007669"/>
    <property type="project" value="TreeGrafter"/>
</dbReference>
<dbReference type="Gene3D" id="3.40.30.10">
    <property type="entry name" value="Glutaredoxin"/>
    <property type="match status" value="1"/>
</dbReference>
<dbReference type="PROSITE" id="PS51352">
    <property type="entry name" value="THIOREDOXIN_2"/>
    <property type="match status" value="1"/>
</dbReference>
<dbReference type="Proteomes" id="UP000244523">
    <property type="component" value="Unassembled WGS sequence"/>
</dbReference>
<dbReference type="SUPFAM" id="SSF52833">
    <property type="entry name" value="Thioredoxin-like"/>
    <property type="match status" value="1"/>
</dbReference>
<evidence type="ECO:0000256" key="3">
    <source>
        <dbReference type="ARBA" id="ARBA00023002"/>
    </source>
</evidence>
<keyword evidence="5" id="KW-0676">Redox-active center</keyword>
<dbReference type="CDD" id="cd03017">
    <property type="entry name" value="PRX_BCP"/>
    <property type="match status" value="1"/>
</dbReference>
<dbReference type="RefSeq" id="WP_108384423.1">
    <property type="nucleotide sequence ID" value="NZ_QBUD01000001.1"/>
</dbReference>
<evidence type="ECO:0000256" key="4">
    <source>
        <dbReference type="ARBA" id="ARBA00023157"/>
    </source>
</evidence>
<proteinExistence type="predicted"/>
<reference evidence="7 8" key="1">
    <citation type="submission" date="2018-04" db="EMBL/GenBank/DDBJ databases">
        <title>Genomic Encyclopedia of Archaeal and Bacterial Type Strains, Phase II (KMG-II): from individual species to whole genera.</title>
        <authorList>
            <person name="Goeker M."/>
        </authorList>
    </citation>
    <scope>NUCLEOTIDE SEQUENCE [LARGE SCALE GENOMIC DNA]</scope>
    <source>
        <strain evidence="7 8">DSM 29955</strain>
    </source>
</reference>
<evidence type="ECO:0000256" key="2">
    <source>
        <dbReference type="ARBA" id="ARBA00022862"/>
    </source>
</evidence>
<dbReference type="AlphaFoldDB" id="A0A2T6KQ50"/>
<evidence type="ECO:0000256" key="1">
    <source>
        <dbReference type="ARBA" id="ARBA00022559"/>
    </source>
</evidence>
<protein>
    <submittedName>
        <fullName evidence="7">Peroxiredoxin</fullName>
    </submittedName>
</protein>
<comment type="caution">
    <text evidence="7">The sequence shown here is derived from an EMBL/GenBank/DDBJ whole genome shotgun (WGS) entry which is preliminary data.</text>
</comment>
<dbReference type="GO" id="GO:0008379">
    <property type="term" value="F:thioredoxin peroxidase activity"/>
    <property type="evidence" value="ECO:0007669"/>
    <property type="project" value="TreeGrafter"/>
</dbReference>
<keyword evidence="4" id="KW-1015">Disulfide bond</keyword>
<dbReference type="GO" id="GO:0005737">
    <property type="term" value="C:cytoplasm"/>
    <property type="evidence" value="ECO:0007669"/>
    <property type="project" value="TreeGrafter"/>
</dbReference>
<dbReference type="Pfam" id="PF08534">
    <property type="entry name" value="Redoxin"/>
    <property type="match status" value="1"/>
</dbReference>
<feature type="domain" description="Thioredoxin" evidence="6">
    <location>
        <begin position="22"/>
        <end position="187"/>
    </location>
</feature>
<dbReference type="PANTHER" id="PTHR42801:SF21">
    <property type="entry name" value="BCPB PROTEIN"/>
    <property type="match status" value="1"/>
</dbReference>
<keyword evidence="1" id="KW-0575">Peroxidase</keyword>
<dbReference type="InterPro" id="IPR013740">
    <property type="entry name" value="Redoxin"/>
</dbReference>
<name>A0A2T6KQ50_9RHOB</name>
<keyword evidence="3" id="KW-0560">Oxidoreductase</keyword>
<evidence type="ECO:0000259" key="6">
    <source>
        <dbReference type="PROSITE" id="PS51352"/>
    </source>
</evidence>
<dbReference type="OrthoDB" id="5296483at2"/>
<accession>A0A2T6KQ50</accession>
<organism evidence="7 8">
    <name type="scientific">Yoonia sediminilitoris</name>
    <dbReference type="NCBI Taxonomy" id="1286148"/>
    <lineage>
        <taxon>Bacteria</taxon>
        <taxon>Pseudomonadati</taxon>
        <taxon>Pseudomonadota</taxon>
        <taxon>Alphaproteobacteria</taxon>
        <taxon>Rhodobacterales</taxon>
        <taxon>Paracoccaceae</taxon>
        <taxon>Yoonia</taxon>
    </lineage>
</organism>
<evidence type="ECO:0000256" key="5">
    <source>
        <dbReference type="ARBA" id="ARBA00023284"/>
    </source>
</evidence>
<sequence>MSLADVDWSLIPEPADDGKAAHLEGMDVADLSLPVTDGGTVNLRSLPGLTVVYIYPMTGRPDKDLPDGWDDIPGARGCTPQSCAFRDHAAELRELGADHLFGMSTQTTAYQAEAAARLNLPFGLLSDAQGAFSDVMDLPDMVVHGERLLKRLTMIIKDGVIAKVFYPVFPPDQDAANVMAWLTTAQKG</sequence>
<dbReference type="InterPro" id="IPR050924">
    <property type="entry name" value="Peroxiredoxin_BCP/PrxQ"/>
</dbReference>
<dbReference type="EMBL" id="QBUD01000001">
    <property type="protein sequence ID" value="PUB18686.1"/>
    <property type="molecule type" value="Genomic_DNA"/>
</dbReference>
<dbReference type="InterPro" id="IPR013766">
    <property type="entry name" value="Thioredoxin_domain"/>
</dbReference>
<gene>
    <name evidence="7" type="ORF">C8N45_101271</name>
</gene>
<keyword evidence="8" id="KW-1185">Reference proteome</keyword>
<keyword evidence="2" id="KW-0049">Antioxidant</keyword>
<dbReference type="PANTHER" id="PTHR42801">
    <property type="entry name" value="THIOREDOXIN-DEPENDENT PEROXIDE REDUCTASE"/>
    <property type="match status" value="1"/>
</dbReference>